<evidence type="ECO:0000313" key="11">
    <source>
        <dbReference type="Proteomes" id="UP000005143"/>
    </source>
</evidence>
<feature type="transmembrane region" description="Helical" evidence="7">
    <location>
        <begin position="84"/>
        <end position="111"/>
    </location>
</feature>
<dbReference type="EMBL" id="AGUD01000346">
    <property type="protein sequence ID" value="EHN08744.1"/>
    <property type="molecule type" value="Genomic_DNA"/>
</dbReference>
<dbReference type="GO" id="GO:0004190">
    <property type="term" value="F:aspartic-type endopeptidase activity"/>
    <property type="evidence" value="ECO:0007669"/>
    <property type="project" value="UniProtKB-EC"/>
</dbReference>
<accession>H0EC51</accession>
<evidence type="ECO:0000313" key="10">
    <source>
        <dbReference type="EMBL" id="EHN08744.1"/>
    </source>
</evidence>
<dbReference type="GO" id="GO:0005886">
    <property type="term" value="C:plasma membrane"/>
    <property type="evidence" value="ECO:0007669"/>
    <property type="project" value="UniProtKB-SubCell"/>
</dbReference>
<dbReference type="InterPro" id="IPR010627">
    <property type="entry name" value="Prepilin_pept_A24_N"/>
</dbReference>
<feature type="transmembrane region" description="Helical" evidence="7">
    <location>
        <begin position="148"/>
        <end position="168"/>
    </location>
</feature>
<dbReference type="GO" id="GO:0006465">
    <property type="term" value="P:signal peptide processing"/>
    <property type="evidence" value="ECO:0007669"/>
    <property type="project" value="TreeGrafter"/>
</dbReference>
<dbReference type="PANTHER" id="PTHR30487">
    <property type="entry name" value="TYPE 4 PREPILIN-LIKE PROTEINS LEADER PEPTIDE-PROCESSING ENZYME"/>
    <property type="match status" value="1"/>
</dbReference>
<sequence length="251" mass="25775">MLPMLIAFAAAFGLLIGSFLNVVAYRVPLGASVAGGRSECPSCHHQIRAYDNVPVLSWLLLRGHCRDCQAPISRRYPVVEATTAVLWALVAAVAGDTVDVVLGIVLVTALVPITLIDLDHQRIPNVITYPAAATALVAGTAIDPGGELSRVLAGAGAALFLLVPVMVYPSGMGMGDVKLAAVLGLCLGPAVAVAILAALVVGSLTGVLLAARHGVQKARKMRIPFGPYLAVGGVVGIVAGQPLLDAYLSTF</sequence>
<evidence type="ECO:0000256" key="6">
    <source>
        <dbReference type="ARBA" id="ARBA00023136"/>
    </source>
</evidence>
<evidence type="ECO:0000256" key="4">
    <source>
        <dbReference type="ARBA" id="ARBA00022692"/>
    </source>
</evidence>
<keyword evidence="10" id="KW-0378">Hydrolase</keyword>
<feature type="domain" description="Prepilin type IV endopeptidase peptidase" evidence="8">
    <location>
        <begin position="104"/>
        <end position="206"/>
    </location>
</feature>
<dbReference type="Pfam" id="PF01478">
    <property type="entry name" value="Peptidase_A24"/>
    <property type="match status" value="1"/>
</dbReference>
<organism evidence="10 11">
    <name type="scientific">Patulibacter medicamentivorans</name>
    <dbReference type="NCBI Taxonomy" id="1097667"/>
    <lineage>
        <taxon>Bacteria</taxon>
        <taxon>Bacillati</taxon>
        <taxon>Actinomycetota</taxon>
        <taxon>Thermoleophilia</taxon>
        <taxon>Solirubrobacterales</taxon>
        <taxon>Patulibacteraceae</taxon>
        <taxon>Patulibacter</taxon>
    </lineage>
</organism>
<keyword evidence="5 7" id="KW-1133">Transmembrane helix</keyword>
<evidence type="ECO:0000256" key="7">
    <source>
        <dbReference type="SAM" id="Phobius"/>
    </source>
</evidence>
<gene>
    <name evidence="10" type="ORF">PAI11_44500</name>
</gene>
<dbReference type="EC" id="3.4.23.43" evidence="10"/>
<feature type="transmembrane region" description="Helical" evidence="7">
    <location>
        <begin position="123"/>
        <end position="142"/>
    </location>
</feature>
<dbReference type="MEROPS" id="A24.019"/>
<evidence type="ECO:0000256" key="3">
    <source>
        <dbReference type="ARBA" id="ARBA00022475"/>
    </source>
</evidence>
<keyword evidence="4 7" id="KW-0812">Transmembrane</keyword>
<evidence type="ECO:0000256" key="2">
    <source>
        <dbReference type="ARBA" id="ARBA00005801"/>
    </source>
</evidence>
<dbReference type="RefSeq" id="WP_007579654.1">
    <property type="nucleotide sequence ID" value="NZ_AGUD01000346.1"/>
</dbReference>
<reference evidence="10 11" key="1">
    <citation type="journal article" date="2013" name="Biodegradation">
        <title>Quantitative proteomic analysis of ibuprofen-degrading Patulibacter sp. strain I11.</title>
        <authorList>
            <person name="Almeida B."/>
            <person name="Kjeldal H."/>
            <person name="Lolas I."/>
            <person name="Knudsen A.D."/>
            <person name="Carvalho G."/>
            <person name="Nielsen K.L."/>
            <person name="Barreto Crespo M.T."/>
            <person name="Stensballe A."/>
            <person name="Nielsen J.L."/>
        </authorList>
    </citation>
    <scope>NUCLEOTIDE SEQUENCE [LARGE SCALE GENOMIC DNA]</scope>
    <source>
        <strain evidence="10 11">I11</strain>
    </source>
</reference>
<feature type="transmembrane region" description="Helical" evidence="7">
    <location>
        <begin position="228"/>
        <end position="248"/>
    </location>
</feature>
<comment type="caution">
    <text evidence="10">The sequence shown here is derived from an EMBL/GenBank/DDBJ whole genome shotgun (WGS) entry which is preliminary data.</text>
</comment>
<dbReference type="PATRIC" id="fig|1097667.3.peg.4409"/>
<dbReference type="OrthoDB" id="2087435at2"/>
<dbReference type="AlphaFoldDB" id="H0EC51"/>
<dbReference type="InterPro" id="IPR050882">
    <property type="entry name" value="Prepilin_peptidase/N-MTase"/>
</dbReference>
<evidence type="ECO:0000256" key="1">
    <source>
        <dbReference type="ARBA" id="ARBA00004651"/>
    </source>
</evidence>
<dbReference type="Pfam" id="PF06750">
    <property type="entry name" value="A24_N_bact"/>
    <property type="match status" value="1"/>
</dbReference>
<keyword evidence="3" id="KW-1003">Cell membrane</keyword>
<evidence type="ECO:0000259" key="9">
    <source>
        <dbReference type="Pfam" id="PF06750"/>
    </source>
</evidence>
<dbReference type="Gene3D" id="1.20.120.1220">
    <property type="match status" value="1"/>
</dbReference>
<feature type="domain" description="Prepilin peptidase A24 N-terminal" evidence="9">
    <location>
        <begin position="12"/>
        <end position="92"/>
    </location>
</feature>
<evidence type="ECO:0000256" key="5">
    <source>
        <dbReference type="ARBA" id="ARBA00022989"/>
    </source>
</evidence>
<evidence type="ECO:0000259" key="8">
    <source>
        <dbReference type="Pfam" id="PF01478"/>
    </source>
</evidence>
<proteinExistence type="inferred from homology"/>
<dbReference type="PANTHER" id="PTHR30487:SF0">
    <property type="entry name" value="PREPILIN LEADER PEPTIDASE_N-METHYLTRANSFERASE-RELATED"/>
    <property type="match status" value="1"/>
</dbReference>
<protein>
    <submittedName>
        <fullName evidence="10">Leader peptidase (Prepilin peptidase)</fullName>
        <ecNumber evidence="10">3.4.23.43</ecNumber>
    </submittedName>
</protein>
<dbReference type="Proteomes" id="UP000005143">
    <property type="component" value="Unassembled WGS sequence"/>
</dbReference>
<comment type="subcellular location">
    <subcellularLocation>
        <location evidence="1">Cell membrane</location>
        <topology evidence="1">Multi-pass membrane protein</topology>
    </subcellularLocation>
</comment>
<keyword evidence="11" id="KW-1185">Reference proteome</keyword>
<comment type="similarity">
    <text evidence="2">Belongs to the peptidase A24 family.</text>
</comment>
<keyword evidence="6 7" id="KW-0472">Membrane</keyword>
<name>H0EC51_9ACTN</name>
<feature type="transmembrane region" description="Helical" evidence="7">
    <location>
        <begin position="180"/>
        <end position="208"/>
    </location>
</feature>
<dbReference type="InterPro" id="IPR000045">
    <property type="entry name" value="Prepilin_IV_endopep_pep"/>
</dbReference>